<dbReference type="PANTHER" id="PTHR32322">
    <property type="entry name" value="INNER MEMBRANE TRANSPORTER"/>
    <property type="match status" value="1"/>
</dbReference>
<keyword evidence="4 7" id="KW-1133">Transmembrane helix</keyword>
<feature type="region of interest" description="Disordered" evidence="6">
    <location>
        <begin position="12"/>
        <end position="40"/>
    </location>
</feature>
<comment type="subcellular location">
    <subcellularLocation>
        <location evidence="1">Cell membrane</location>
        <topology evidence="1">Multi-pass membrane protein</topology>
    </subcellularLocation>
</comment>
<dbReference type="Pfam" id="PF00892">
    <property type="entry name" value="EamA"/>
    <property type="match status" value="2"/>
</dbReference>
<feature type="transmembrane region" description="Helical" evidence="7">
    <location>
        <begin position="170"/>
        <end position="190"/>
    </location>
</feature>
<protein>
    <submittedName>
        <fullName evidence="9">DMT family transporter</fullName>
    </submittedName>
</protein>
<feature type="domain" description="EamA" evidence="8">
    <location>
        <begin position="52"/>
        <end position="184"/>
    </location>
</feature>
<dbReference type="EMBL" id="JAAEDI010000050">
    <property type="protein sequence ID" value="MBR0653397.1"/>
    <property type="molecule type" value="Genomic_DNA"/>
</dbReference>
<evidence type="ECO:0000256" key="6">
    <source>
        <dbReference type="SAM" id="MobiDB-lite"/>
    </source>
</evidence>
<accession>A0ABS5ERX2</accession>
<evidence type="ECO:0000256" key="1">
    <source>
        <dbReference type="ARBA" id="ARBA00004651"/>
    </source>
</evidence>
<keyword evidence="10" id="KW-1185">Reference proteome</keyword>
<feature type="compositionally biased region" description="Low complexity" evidence="6">
    <location>
        <begin position="12"/>
        <end position="33"/>
    </location>
</feature>
<dbReference type="InterPro" id="IPR000620">
    <property type="entry name" value="EamA_dom"/>
</dbReference>
<evidence type="ECO:0000256" key="2">
    <source>
        <dbReference type="ARBA" id="ARBA00022475"/>
    </source>
</evidence>
<keyword evidence="2" id="KW-1003">Cell membrane</keyword>
<keyword evidence="5 7" id="KW-0472">Membrane</keyword>
<reference evidence="10" key="1">
    <citation type="journal article" date="2021" name="Syst. Appl. Microbiol.">
        <title>Roseomonas hellenica sp. nov., isolated from roots of wild-growing Alkanna tinctoria.</title>
        <authorList>
            <person name="Rat A."/>
            <person name="Naranjo H.D."/>
            <person name="Lebbe L."/>
            <person name="Cnockaert M."/>
            <person name="Krigas N."/>
            <person name="Grigoriadou K."/>
            <person name="Maloupa E."/>
            <person name="Willems A."/>
        </authorList>
    </citation>
    <scope>NUCLEOTIDE SEQUENCE [LARGE SCALE GENOMIC DNA]</scope>
    <source>
        <strain evidence="10">LMG 31159</strain>
    </source>
</reference>
<feature type="transmembrane region" description="Helical" evidence="7">
    <location>
        <begin position="258"/>
        <end position="280"/>
    </location>
</feature>
<sequence length="339" mass="34410">MPRWRCIVVPASSRSTPSRATRPIRSASSWRSGSGDGGGRRAAVGSGAVRLAYLQLALSMALVGANVAVAKLLAEALPIAMIAFLRCLLATAVLWPLARRLDGTVHVPPAVLRNLALQAVFGTAIYNAGLLAGLRLTTALEGGLVLATLPAVVAIGGAVLLRERLPARQWTAVGLAAGGMAAITVAQAAGGVGGSGLGNLLVFLAVLGEAAYVLLARRVAGRVPVITASLWMQGFSALVLAAFALPDIGTAAALASPSIAGLLVFHSLTASVLCLLLWYAGLRRVPAGMAGVFTAFLPGTAALVAVTLLGEAFTVTHAAGFMLMMGSVAVATWPGRVAR</sequence>
<evidence type="ECO:0000313" key="9">
    <source>
        <dbReference type="EMBL" id="MBR0653397.1"/>
    </source>
</evidence>
<keyword evidence="3 7" id="KW-0812">Transmembrane</keyword>
<feature type="transmembrane region" description="Helical" evidence="7">
    <location>
        <begin position="51"/>
        <end position="70"/>
    </location>
</feature>
<dbReference type="SUPFAM" id="SSF103481">
    <property type="entry name" value="Multidrug resistance efflux transporter EmrE"/>
    <property type="match status" value="2"/>
</dbReference>
<organism evidence="9 10">
    <name type="scientific">Neoroseomonas terrae</name>
    <dbReference type="NCBI Taxonomy" id="424799"/>
    <lineage>
        <taxon>Bacteria</taxon>
        <taxon>Pseudomonadati</taxon>
        <taxon>Pseudomonadota</taxon>
        <taxon>Alphaproteobacteria</taxon>
        <taxon>Acetobacterales</taxon>
        <taxon>Acetobacteraceae</taxon>
        <taxon>Neoroseomonas</taxon>
    </lineage>
</organism>
<feature type="domain" description="EamA" evidence="8">
    <location>
        <begin position="197"/>
        <end position="331"/>
    </location>
</feature>
<feature type="transmembrane region" description="Helical" evidence="7">
    <location>
        <begin position="110"/>
        <end position="132"/>
    </location>
</feature>
<dbReference type="InterPro" id="IPR050638">
    <property type="entry name" value="AA-Vitamin_Transporters"/>
</dbReference>
<feature type="transmembrane region" description="Helical" evidence="7">
    <location>
        <begin position="76"/>
        <end position="98"/>
    </location>
</feature>
<evidence type="ECO:0000313" key="10">
    <source>
        <dbReference type="Proteomes" id="UP000698752"/>
    </source>
</evidence>
<evidence type="ECO:0000259" key="8">
    <source>
        <dbReference type="Pfam" id="PF00892"/>
    </source>
</evidence>
<dbReference type="Proteomes" id="UP000698752">
    <property type="component" value="Unassembled WGS sequence"/>
</dbReference>
<dbReference type="InterPro" id="IPR037185">
    <property type="entry name" value="EmrE-like"/>
</dbReference>
<feature type="transmembrane region" description="Helical" evidence="7">
    <location>
        <begin position="196"/>
        <end position="216"/>
    </location>
</feature>
<feature type="transmembrane region" description="Helical" evidence="7">
    <location>
        <begin position="287"/>
        <end position="309"/>
    </location>
</feature>
<gene>
    <name evidence="9" type="ORF">GXW78_27350</name>
</gene>
<feature type="transmembrane region" description="Helical" evidence="7">
    <location>
        <begin position="144"/>
        <end position="161"/>
    </location>
</feature>
<name>A0ABS5ERX2_9PROT</name>
<evidence type="ECO:0000256" key="3">
    <source>
        <dbReference type="ARBA" id="ARBA00022692"/>
    </source>
</evidence>
<feature type="transmembrane region" description="Helical" evidence="7">
    <location>
        <begin position="223"/>
        <end position="246"/>
    </location>
</feature>
<evidence type="ECO:0000256" key="5">
    <source>
        <dbReference type="ARBA" id="ARBA00023136"/>
    </source>
</evidence>
<feature type="transmembrane region" description="Helical" evidence="7">
    <location>
        <begin position="315"/>
        <end position="333"/>
    </location>
</feature>
<dbReference type="PANTHER" id="PTHR32322:SF18">
    <property type="entry name" value="S-ADENOSYLMETHIONINE_S-ADENOSYLHOMOCYSTEINE TRANSPORTER"/>
    <property type="match status" value="1"/>
</dbReference>
<evidence type="ECO:0000256" key="7">
    <source>
        <dbReference type="SAM" id="Phobius"/>
    </source>
</evidence>
<proteinExistence type="predicted"/>
<comment type="caution">
    <text evidence="9">The sequence shown here is derived from an EMBL/GenBank/DDBJ whole genome shotgun (WGS) entry which is preliminary data.</text>
</comment>
<evidence type="ECO:0000256" key="4">
    <source>
        <dbReference type="ARBA" id="ARBA00022989"/>
    </source>
</evidence>